<evidence type="ECO:0000313" key="3">
    <source>
        <dbReference type="Proteomes" id="UP000652761"/>
    </source>
</evidence>
<feature type="compositionally biased region" description="Polar residues" evidence="1">
    <location>
        <begin position="10"/>
        <end position="20"/>
    </location>
</feature>
<reference evidence="2" key="1">
    <citation type="submission" date="2017-07" db="EMBL/GenBank/DDBJ databases">
        <title>Taro Niue Genome Assembly and Annotation.</title>
        <authorList>
            <person name="Atibalentja N."/>
            <person name="Keating K."/>
            <person name="Fields C.J."/>
        </authorList>
    </citation>
    <scope>NUCLEOTIDE SEQUENCE</scope>
    <source>
        <strain evidence="2">Niue_2</strain>
        <tissue evidence="2">Leaf</tissue>
    </source>
</reference>
<feature type="region of interest" description="Disordered" evidence="1">
    <location>
        <begin position="1"/>
        <end position="54"/>
    </location>
</feature>
<evidence type="ECO:0000256" key="1">
    <source>
        <dbReference type="SAM" id="MobiDB-lite"/>
    </source>
</evidence>
<dbReference type="Proteomes" id="UP000652761">
    <property type="component" value="Unassembled WGS sequence"/>
</dbReference>
<comment type="caution">
    <text evidence="2">The sequence shown here is derived from an EMBL/GenBank/DDBJ whole genome shotgun (WGS) entry which is preliminary data.</text>
</comment>
<dbReference type="EMBL" id="NMUH01003013">
    <property type="protein sequence ID" value="MQM03329.1"/>
    <property type="molecule type" value="Genomic_DNA"/>
</dbReference>
<accession>A0A843W272</accession>
<feature type="non-terminal residue" evidence="2">
    <location>
        <position position="225"/>
    </location>
</feature>
<protein>
    <submittedName>
        <fullName evidence="2">Uncharacterized protein</fullName>
    </submittedName>
</protein>
<sequence length="225" mass="24026">MVTSRLEGQLMSSSFPLTLTASRSPSPSHRPPSPSSLALAHALAPSPSPSHYPPRHIALQYLPSPLRRRVPGGRLQPPEPDGDLPRQALLLDLAGRAPSRVASSRKGACDICVATALGSPSSSAVKLGPQSRHKSFLCPWMNSVEIPLTTATPFASSSSSSSSSDASGLCFSSSTKTPLSVKPCFSRERWFDDLTVLHPKIVQKLITTLSAYGTDNKNLILTRFL</sequence>
<keyword evidence="3" id="KW-1185">Reference proteome</keyword>
<dbReference type="AlphaFoldDB" id="A0A843W272"/>
<organism evidence="2 3">
    <name type="scientific">Colocasia esculenta</name>
    <name type="common">Wild taro</name>
    <name type="synonym">Arum esculentum</name>
    <dbReference type="NCBI Taxonomy" id="4460"/>
    <lineage>
        <taxon>Eukaryota</taxon>
        <taxon>Viridiplantae</taxon>
        <taxon>Streptophyta</taxon>
        <taxon>Embryophyta</taxon>
        <taxon>Tracheophyta</taxon>
        <taxon>Spermatophyta</taxon>
        <taxon>Magnoliopsida</taxon>
        <taxon>Liliopsida</taxon>
        <taxon>Araceae</taxon>
        <taxon>Aroideae</taxon>
        <taxon>Colocasieae</taxon>
        <taxon>Colocasia</taxon>
    </lineage>
</organism>
<feature type="compositionally biased region" description="Low complexity" evidence="1">
    <location>
        <begin position="35"/>
        <end position="45"/>
    </location>
</feature>
<gene>
    <name evidence="2" type="ORF">Taro_036108</name>
</gene>
<name>A0A843W272_COLES</name>
<proteinExistence type="predicted"/>
<evidence type="ECO:0000313" key="2">
    <source>
        <dbReference type="EMBL" id="MQM03329.1"/>
    </source>
</evidence>